<dbReference type="Pfam" id="PF13392">
    <property type="entry name" value="HNH_3"/>
    <property type="match status" value="1"/>
</dbReference>
<dbReference type="EMBL" id="MN740271">
    <property type="protein sequence ID" value="QHT97071.1"/>
    <property type="molecule type" value="Genomic_DNA"/>
</dbReference>
<dbReference type="SUPFAM" id="SSF64496">
    <property type="entry name" value="DNA-binding domain of intron-encoded endonucleases"/>
    <property type="match status" value="1"/>
</dbReference>
<reference evidence="2" key="1">
    <citation type="journal article" date="2020" name="Nature">
        <title>Giant virus diversity and host interactions through global metagenomics.</title>
        <authorList>
            <person name="Schulz F."/>
            <person name="Roux S."/>
            <person name="Paez-Espino D."/>
            <person name="Jungbluth S."/>
            <person name="Walsh D.A."/>
            <person name="Denef V.J."/>
            <person name="McMahon K.D."/>
            <person name="Konstantinidis K.T."/>
            <person name="Eloe-Fadrosh E.A."/>
            <person name="Kyrpides N.C."/>
            <person name="Woyke T."/>
        </authorList>
    </citation>
    <scope>NUCLEOTIDE SEQUENCE</scope>
    <source>
        <strain evidence="2">GVMAG-M-3300024510-1</strain>
    </source>
</reference>
<evidence type="ECO:0000313" key="2">
    <source>
        <dbReference type="EMBL" id="QHT97071.1"/>
    </source>
</evidence>
<dbReference type="InterPro" id="IPR044925">
    <property type="entry name" value="His-Me_finger_sf"/>
</dbReference>
<accession>A0A6C0IUW3</accession>
<dbReference type="SMART" id="SM00497">
    <property type="entry name" value="IENR1"/>
    <property type="match status" value="1"/>
</dbReference>
<dbReference type="AlphaFoldDB" id="A0A6C0IUW3"/>
<sequence>MKHPKYGDYTDEVHPIFQHPGYFADKNCRILGIYGKILRPNPRGQVTVCLHGKKIAKNVTHLTLMAFFPNILPLDDVDHIDGNHNNNHVENLQWLTKKDHGEKTAKSIIAKGHEKLSKKIYLLDEEGGNALCYFSSIKEASKILGMNGNTISNAAKCGLRVNGYYFGYEIQSDLDGEIWKTSEALDIALDQEDVPHEKKVKVSNKGRVFYGHGFKTRGGIHKQKTEYREVSIRKKTWRVHQLVYMGFYNKRAPVRGERDEKGNLLVINHDDRMKDEEGCPLNYPEYLSLNTHGKNMEDWHKHKKAIV</sequence>
<dbReference type="InterPro" id="IPR003615">
    <property type="entry name" value="HNH_nuc"/>
</dbReference>
<dbReference type="InterPro" id="IPR003647">
    <property type="entry name" value="Intron_nuc_1_rpt"/>
</dbReference>
<proteinExistence type="predicted"/>
<name>A0A6C0IUW3_9ZZZZ</name>
<protein>
    <recommendedName>
        <fullName evidence="1">HNH nuclease domain-containing protein</fullName>
    </recommendedName>
</protein>
<dbReference type="CDD" id="cd00085">
    <property type="entry name" value="HNHc"/>
    <property type="match status" value="1"/>
</dbReference>
<dbReference type="Gene3D" id="3.90.75.20">
    <property type="match status" value="2"/>
</dbReference>
<dbReference type="SUPFAM" id="SSF54060">
    <property type="entry name" value="His-Me finger endonucleases"/>
    <property type="match status" value="1"/>
</dbReference>
<organism evidence="2">
    <name type="scientific">viral metagenome</name>
    <dbReference type="NCBI Taxonomy" id="1070528"/>
    <lineage>
        <taxon>unclassified sequences</taxon>
        <taxon>metagenomes</taxon>
        <taxon>organismal metagenomes</taxon>
    </lineage>
</organism>
<evidence type="ECO:0000259" key="1">
    <source>
        <dbReference type="Pfam" id="PF13392"/>
    </source>
</evidence>
<feature type="domain" description="HNH nuclease" evidence="1">
    <location>
        <begin position="76"/>
        <end position="101"/>
    </location>
</feature>